<keyword evidence="10" id="KW-1185">Reference proteome</keyword>
<protein>
    <submittedName>
        <fullName evidence="9">Anti-sigma factor-like protein</fullName>
    </submittedName>
</protein>
<evidence type="ECO:0000256" key="6">
    <source>
        <dbReference type="SAM" id="MobiDB-lite"/>
    </source>
</evidence>
<organism evidence="9 10">
    <name type="scientific">Desulfallas thermosapovorans DSM 6562</name>
    <dbReference type="NCBI Taxonomy" id="1121431"/>
    <lineage>
        <taxon>Bacteria</taxon>
        <taxon>Bacillati</taxon>
        <taxon>Bacillota</taxon>
        <taxon>Clostridia</taxon>
        <taxon>Eubacteriales</taxon>
        <taxon>Desulfallaceae</taxon>
        <taxon>Desulfallas</taxon>
    </lineage>
</organism>
<evidence type="ECO:0000256" key="5">
    <source>
        <dbReference type="ARBA" id="ARBA00023136"/>
    </source>
</evidence>
<evidence type="ECO:0000256" key="2">
    <source>
        <dbReference type="ARBA" id="ARBA00022475"/>
    </source>
</evidence>
<feature type="compositionally biased region" description="Basic and acidic residues" evidence="6">
    <location>
        <begin position="295"/>
        <end position="314"/>
    </location>
</feature>
<feature type="compositionally biased region" description="Basic and acidic residues" evidence="6">
    <location>
        <begin position="345"/>
        <end position="368"/>
    </location>
</feature>
<evidence type="ECO:0000256" key="7">
    <source>
        <dbReference type="SAM" id="Phobius"/>
    </source>
</evidence>
<gene>
    <name evidence="9" type="ORF">LX24_00214</name>
</gene>
<feature type="domain" description="RsgI N-terminal anti-sigma" evidence="8">
    <location>
        <begin position="4"/>
        <end position="52"/>
    </location>
</feature>
<dbReference type="AlphaFoldDB" id="A0A5S5A0B5"/>
<dbReference type="InterPro" id="IPR024449">
    <property type="entry name" value="Anti-sigma_RsgI_N"/>
</dbReference>
<dbReference type="RefSeq" id="WP_166510284.1">
    <property type="nucleotide sequence ID" value="NZ_VNHM01000001.1"/>
</dbReference>
<proteinExistence type="predicted"/>
<evidence type="ECO:0000259" key="8">
    <source>
        <dbReference type="PROSITE" id="PS51849"/>
    </source>
</evidence>
<dbReference type="Proteomes" id="UP000323166">
    <property type="component" value="Unassembled WGS sequence"/>
</dbReference>
<feature type="compositionally biased region" description="Basic and acidic residues" evidence="6">
    <location>
        <begin position="388"/>
        <end position="424"/>
    </location>
</feature>
<evidence type="ECO:0000256" key="1">
    <source>
        <dbReference type="ARBA" id="ARBA00004162"/>
    </source>
</evidence>
<dbReference type="GO" id="GO:0005886">
    <property type="term" value="C:plasma membrane"/>
    <property type="evidence" value="ECO:0007669"/>
    <property type="project" value="UniProtKB-SubCell"/>
</dbReference>
<dbReference type="Pfam" id="PF23750">
    <property type="entry name" value="RsgI_M"/>
    <property type="match status" value="1"/>
</dbReference>
<reference evidence="9 10" key="1">
    <citation type="submission" date="2019-07" db="EMBL/GenBank/DDBJ databases">
        <title>Genomic Encyclopedia of Type Strains, Phase I: the one thousand microbial genomes (KMG-I) project.</title>
        <authorList>
            <person name="Kyrpides N."/>
        </authorList>
    </citation>
    <scope>NUCLEOTIDE SEQUENCE [LARGE SCALE GENOMIC DNA]</scope>
    <source>
        <strain evidence="9 10">DSM 6562</strain>
    </source>
</reference>
<keyword evidence="2" id="KW-1003">Cell membrane</keyword>
<dbReference type="InterPro" id="IPR055431">
    <property type="entry name" value="RsgI_M"/>
</dbReference>
<dbReference type="PROSITE" id="PS51849">
    <property type="entry name" value="RSGI_N"/>
    <property type="match status" value="1"/>
</dbReference>
<feature type="transmembrane region" description="Helical" evidence="7">
    <location>
        <begin position="53"/>
        <end position="71"/>
    </location>
</feature>
<dbReference type="EMBL" id="VNHM01000001">
    <property type="protein sequence ID" value="TYO97930.1"/>
    <property type="molecule type" value="Genomic_DNA"/>
</dbReference>
<comment type="subcellular location">
    <subcellularLocation>
        <location evidence="1">Cell membrane</location>
        <topology evidence="1">Single-pass membrane protein</topology>
    </subcellularLocation>
</comment>
<comment type="caution">
    <text evidence="9">The sequence shown here is derived from an EMBL/GenBank/DDBJ whole genome shotgun (WGS) entry which is preliminary data.</text>
</comment>
<keyword evidence="3 7" id="KW-0812">Transmembrane</keyword>
<evidence type="ECO:0000256" key="4">
    <source>
        <dbReference type="ARBA" id="ARBA00022989"/>
    </source>
</evidence>
<evidence type="ECO:0000313" key="10">
    <source>
        <dbReference type="Proteomes" id="UP000323166"/>
    </source>
</evidence>
<keyword evidence="5 7" id="KW-0472">Membrane</keyword>
<sequence>MGPNRGLVMEVKKRSCIVLTGDGQFLEVSKPRKGAEVGQEISISRPVFYRFKASYWAVASFLVVALAWLAFNSMLPRAVAYVALDINPSVELGINGDNIIVSARGVDDDGKELLQRVNVMHDPLADGVQKIIAGCIEYQYLNPEKENLVLATVTKTKGKAANKNSDKVKDVKEQKDTKDVHDYIYNSISNSINKSGIKAEIIMADTDLDTMKKAREHGVSPGRYLLQQEAQKKGVQITNQELKEGNIRVLEANKNIRVGDLITKQSRAGSAFGSGDMDEAGKRDKINKPGQSGDKPGKPGKSGDKTDKHDKRDNPGQTIKKNLQGKNNQYDGYNNLNRPVSWSPGKDDAVKNNRGKINDNKSNQDKARGKNSSPRDITGYSGKTNSTKRNDYQTKKDHARQKKVERDEWNKTDREDNDKKNKGN</sequence>
<feature type="compositionally biased region" description="Polar residues" evidence="6">
    <location>
        <begin position="315"/>
        <end position="340"/>
    </location>
</feature>
<dbReference type="Pfam" id="PF12791">
    <property type="entry name" value="RsgI_N"/>
    <property type="match status" value="1"/>
</dbReference>
<feature type="compositionally biased region" description="Polar residues" evidence="6">
    <location>
        <begin position="370"/>
        <end position="387"/>
    </location>
</feature>
<evidence type="ECO:0000313" key="9">
    <source>
        <dbReference type="EMBL" id="TYO97930.1"/>
    </source>
</evidence>
<accession>A0A5S5A0B5</accession>
<keyword evidence="4 7" id="KW-1133">Transmembrane helix</keyword>
<feature type="region of interest" description="Disordered" evidence="6">
    <location>
        <begin position="268"/>
        <end position="424"/>
    </location>
</feature>
<name>A0A5S5A0B5_9FIRM</name>
<evidence type="ECO:0000256" key="3">
    <source>
        <dbReference type="ARBA" id="ARBA00022692"/>
    </source>
</evidence>